<evidence type="ECO:0000256" key="3">
    <source>
        <dbReference type="ARBA" id="ARBA00009620"/>
    </source>
</evidence>
<evidence type="ECO:0000256" key="10">
    <source>
        <dbReference type="HAMAP-Rule" id="MF_00155"/>
    </source>
</evidence>
<evidence type="ECO:0000256" key="4">
    <source>
        <dbReference type="ARBA" id="ARBA00015384"/>
    </source>
</evidence>
<feature type="topological domain" description="Periplasmic" evidence="10">
    <location>
        <begin position="28"/>
        <end position="194"/>
    </location>
</feature>
<evidence type="ECO:0000256" key="1">
    <source>
        <dbReference type="ARBA" id="ARBA00004007"/>
    </source>
</evidence>
<keyword evidence="7 10" id="KW-1133">Transmembrane helix</keyword>
<evidence type="ECO:0000256" key="7">
    <source>
        <dbReference type="ARBA" id="ARBA00022989"/>
    </source>
</evidence>
<evidence type="ECO:0000313" key="11">
    <source>
        <dbReference type="EMBL" id="GKY89515.1"/>
    </source>
</evidence>
<proteinExistence type="inferred from homology"/>
<dbReference type="InterPro" id="IPR023471">
    <property type="entry name" value="CtaG/Cox11_dom_sf"/>
</dbReference>
<comment type="caution">
    <text evidence="11">The sequence shown here is derived from an EMBL/GenBank/DDBJ whole genome shotgun (WGS) entry which is preliminary data.</text>
</comment>
<dbReference type="PIRSF" id="PIRSF005413">
    <property type="entry name" value="COX11"/>
    <property type="match status" value="1"/>
</dbReference>
<keyword evidence="9 10" id="KW-0472">Membrane</keyword>
<sequence length="194" mass="21178">MSLQGTHRTAAKAAGVVLFMGAMAWAAVPAYNLFCKVTGYGGTTREASSGSDVILDKTIKIRFDASLERDMPWEFKPMQLEMQIRIGETGLAFYEAYNPTDRVVAGTASYNVTPYSAGSYFTKIDCFCFTEQVLQPGERVTMPVTFYVDPEITEDIEAKYAKAITLSYTFHETELPEDLAALADGADTAGATAN</sequence>
<dbReference type="HAMAP" id="MF_00155">
    <property type="entry name" value="CtaG"/>
    <property type="match status" value="1"/>
</dbReference>
<evidence type="ECO:0000256" key="2">
    <source>
        <dbReference type="ARBA" id="ARBA00004382"/>
    </source>
</evidence>
<dbReference type="EMBL" id="BROH01000012">
    <property type="protein sequence ID" value="GKY89515.1"/>
    <property type="molecule type" value="Genomic_DNA"/>
</dbReference>
<dbReference type="Pfam" id="PF04442">
    <property type="entry name" value="CtaG_Cox11"/>
    <property type="match status" value="1"/>
</dbReference>
<gene>
    <name evidence="10 11" type="primary">ctaG</name>
    <name evidence="11" type="ORF">STA1M1_33840</name>
</gene>
<evidence type="ECO:0000256" key="8">
    <source>
        <dbReference type="ARBA" id="ARBA00023008"/>
    </source>
</evidence>
<dbReference type="Proteomes" id="UP001144205">
    <property type="component" value="Unassembled WGS sequence"/>
</dbReference>
<name>A0ABQ5LYN2_9RHOB</name>
<comment type="similarity">
    <text evidence="3 10">Belongs to the COX11/CtaG family.</text>
</comment>
<dbReference type="SUPFAM" id="SSF110111">
    <property type="entry name" value="Ctag/Cox11"/>
    <property type="match status" value="1"/>
</dbReference>
<accession>A0ABQ5LYN2</accession>
<dbReference type="PANTHER" id="PTHR21320">
    <property type="entry name" value="CYTOCHROME C OXIDASE ASSEMBLY PROTEIN COX11-RELATED"/>
    <property type="match status" value="1"/>
</dbReference>
<feature type="topological domain" description="Cytoplasmic" evidence="10">
    <location>
        <begin position="1"/>
        <end position="8"/>
    </location>
</feature>
<evidence type="ECO:0000256" key="6">
    <source>
        <dbReference type="ARBA" id="ARBA00022968"/>
    </source>
</evidence>
<keyword evidence="10" id="KW-0997">Cell inner membrane</keyword>
<keyword evidence="6 10" id="KW-0735">Signal-anchor</keyword>
<organism evidence="11 12">
    <name type="scientific">Sinisalibacter aestuarii</name>
    <dbReference type="NCBI Taxonomy" id="2949426"/>
    <lineage>
        <taxon>Bacteria</taxon>
        <taxon>Pseudomonadati</taxon>
        <taxon>Pseudomonadota</taxon>
        <taxon>Alphaproteobacteria</taxon>
        <taxon>Rhodobacterales</taxon>
        <taxon>Roseobacteraceae</taxon>
        <taxon>Sinisalibacter</taxon>
    </lineage>
</organism>
<dbReference type="NCBIfam" id="NF003465">
    <property type="entry name" value="PRK05089.1"/>
    <property type="match status" value="1"/>
</dbReference>
<reference evidence="11" key="1">
    <citation type="journal article" date="2023" name="Int. J. Syst. Evol. Microbiol.">
        <title>Sinisalibacter aestuarii sp. nov., isolated from estuarine sediment of the Arakawa River.</title>
        <authorList>
            <person name="Arafat S.T."/>
            <person name="Hirano S."/>
            <person name="Sato A."/>
            <person name="Takeuchi K."/>
            <person name="Yasuda T."/>
            <person name="Terahara T."/>
            <person name="Hamada M."/>
            <person name="Kobayashi T."/>
        </authorList>
    </citation>
    <scope>NUCLEOTIDE SEQUENCE</scope>
    <source>
        <strain evidence="11">B-399</strain>
    </source>
</reference>
<keyword evidence="10" id="KW-1003">Cell membrane</keyword>
<comment type="subcellular location">
    <subcellularLocation>
        <location evidence="2 10">Cell inner membrane</location>
        <topology evidence="2 10">Single-pass type II membrane protein</topology>
        <orientation evidence="2 10">Periplasmic side</orientation>
    </subcellularLocation>
</comment>
<evidence type="ECO:0000256" key="5">
    <source>
        <dbReference type="ARBA" id="ARBA00022692"/>
    </source>
</evidence>
<protein>
    <recommendedName>
        <fullName evidence="4 10">Cytochrome c oxidase assembly protein CtaG</fullName>
    </recommendedName>
</protein>
<dbReference type="InterPro" id="IPR007533">
    <property type="entry name" value="Cyt_c_oxidase_assmbl_CtaG"/>
</dbReference>
<keyword evidence="5 10" id="KW-0812">Transmembrane</keyword>
<dbReference type="PANTHER" id="PTHR21320:SF3">
    <property type="entry name" value="CYTOCHROME C OXIDASE ASSEMBLY PROTEIN COX11, MITOCHONDRIAL-RELATED"/>
    <property type="match status" value="1"/>
</dbReference>
<dbReference type="Gene3D" id="2.60.370.10">
    <property type="entry name" value="Ctag/Cox11"/>
    <property type="match status" value="1"/>
</dbReference>
<keyword evidence="12" id="KW-1185">Reference proteome</keyword>
<keyword evidence="8 10" id="KW-0186">Copper</keyword>
<comment type="function">
    <text evidence="1 10">Exerts its effect at some terminal stage of cytochrome c oxidase synthesis, probably by being involved in the insertion of the copper B into subunit I.</text>
</comment>
<evidence type="ECO:0000256" key="9">
    <source>
        <dbReference type="ARBA" id="ARBA00023136"/>
    </source>
</evidence>
<evidence type="ECO:0000313" key="12">
    <source>
        <dbReference type="Proteomes" id="UP001144205"/>
    </source>
</evidence>
<dbReference type="RefSeq" id="WP_281843534.1">
    <property type="nucleotide sequence ID" value="NZ_BROH01000012.1"/>
</dbReference>